<dbReference type="EMBL" id="SAXU01000001">
    <property type="protein sequence ID" value="TXJ21153.1"/>
    <property type="molecule type" value="Genomic_DNA"/>
</dbReference>
<dbReference type="SUPFAM" id="SSF53335">
    <property type="entry name" value="S-adenosyl-L-methionine-dependent methyltransferases"/>
    <property type="match status" value="1"/>
</dbReference>
<reference evidence="1 2" key="1">
    <citation type="journal article" date="1992" name="Lakartidningen">
        <title>[Penicillin V and not amoxicillin is the first choice preparation in acute otitis].</title>
        <authorList>
            <person name="Kamme C."/>
            <person name="Lundgren K."/>
            <person name="Prellner K."/>
        </authorList>
    </citation>
    <scope>NUCLEOTIDE SEQUENCE [LARGE SCALE GENOMIC DNA]</scope>
    <source>
        <strain evidence="1 2">513A</strain>
    </source>
</reference>
<gene>
    <name evidence="1" type="ORF">EPJ79_08490</name>
</gene>
<sequence length="550" mass="64869">MKEHDSKKRYLGEFYTPLIFAKKSLEYINKIISIEELKSGNYRIWDMACGKGNLEYYLDKSVYQYLYMSTIDKEDINYCKDKFKNACVFQYDYLNDDIEENIKSKEKIFKIFDYKKIPNKLKSDLQNKKLNWLIFINPPYATSQVAGTNSKSKKNVSSSLIRDIMHKNKLGESSRELSAQFMFRINKEFVNSKNIYLAIFSKINYIKANNNQRFRDNVCNYKFVNGFVFSSLNFESTSKAIPFPVSFIIWKIANNYNIKNENILLNILNNNCDKIGKKNYAVVDREKLLNKWIKRVRNSRSFVPLSSAIKVKVSGSDIRDKICDGFLGSLMSCGSDLQKQNLTAIFSAPQASAGSLSITKDNFQKAMIIHAIRRITKVNWLNGSDQFIIPKCDIEGLSEKFKIDCVIWSLFASSNQTVSMNNVFYKDKYYKIENHFYPFDYKEVFSNNNFFDYNNEKRFAFEYLKNKEKIMTKESFDLLNIGKELYKFFYENIEKINLNKYKISLWDCGFWQIRKSLKEIKIGIDILDKIKLNREILRENIFKEVWRFIS</sequence>
<dbReference type="AlphaFoldDB" id="A0A5C8D7W3"/>
<accession>A0A5C8D7W3</accession>
<evidence type="ECO:0000313" key="1">
    <source>
        <dbReference type="EMBL" id="TXJ21153.1"/>
    </source>
</evidence>
<dbReference type="InterPro" id="IPR029063">
    <property type="entry name" value="SAM-dependent_MTases_sf"/>
</dbReference>
<dbReference type="Gene3D" id="3.40.50.150">
    <property type="entry name" value="Vaccinia Virus protein VP39"/>
    <property type="match status" value="1"/>
</dbReference>
<dbReference type="InterPro" id="IPR002052">
    <property type="entry name" value="DNA_methylase_N6_adenine_CS"/>
</dbReference>
<evidence type="ECO:0000313" key="2">
    <source>
        <dbReference type="Proteomes" id="UP000324638"/>
    </source>
</evidence>
<dbReference type="GO" id="GO:0032259">
    <property type="term" value="P:methylation"/>
    <property type="evidence" value="ECO:0007669"/>
    <property type="project" value="InterPro"/>
</dbReference>
<dbReference type="RefSeq" id="WP_147739164.1">
    <property type="nucleotide sequence ID" value="NZ_SAXU01000001.1"/>
</dbReference>
<dbReference type="GO" id="GO:0003676">
    <property type="term" value="F:nucleic acid binding"/>
    <property type="evidence" value="ECO:0007669"/>
    <property type="project" value="InterPro"/>
</dbReference>
<protein>
    <submittedName>
        <fullName evidence="1">Uncharacterized protein</fullName>
    </submittedName>
</protein>
<organism evidence="1 2">
    <name type="scientific">Brachyspira aalborgi</name>
    <dbReference type="NCBI Taxonomy" id="29522"/>
    <lineage>
        <taxon>Bacteria</taxon>
        <taxon>Pseudomonadati</taxon>
        <taxon>Spirochaetota</taxon>
        <taxon>Spirochaetia</taxon>
        <taxon>Brachyspirales</taxon>
        <taxon>Brachyspiraceae</taxon>
        <taxon>Brachyspira</taxon>
    </lineage>
</organism>
<dbReference type="GO" id="GO:0008168">
    <property type="term" value="F:methyltransferase activity"/>
    <property type="evidence" value="ECO:0007669"/>
    <property type="project" value="InterPro"/>
</dbReference>
<dbReference type="PROSITE" id="PS00092">
    <property type="entry name" value="N6_MTASE"/>
    <property type="match status" value="1"/>
</dbReference>
<comment type="caution">
    <text evidence="1">The sequence shown here is derived from an EMBL/GenBank/DDBJ whole genome shotgun (WGS) entry which is preliminary data.</text>
</comment>
<name>A0A5C8D7W3_9SPIR</name>
<dbReference type="Proteomes" id="UP000324638">
    <property type="component" value="Unassembled WGS sequence"/>
</dbReference>
<proteinExistence type="predicted"/>